<proteinExistence type="inferred from homology"/>
<keyword evidence="3" id="KW-0732">Signal</keyword>
<dbReference type="Pfam" id="PF13458">
    <property type="entry name" value="Peripla_BP_6"/>
    <property type="match status" value="1"/>
</dbReference>
<evidence type="ECO:0000256" key="2">
    <source>
        <dbReference type="ARBA" id="ARBA00022448"/>
    </source>
</evidence>
<comment type="caution">
    <text evidence="6">The sequence shown here is derived from an EMBL/GenBank/DDBJ whole genome shotgun (WGS) entry which is preliminary data.</text>
</comment>
<keyword evidence="2" id="KW-0813">Transport</keyword>
<evidence type="ECO:0000313" key="6">
    <source>
        <dbReference type="EMBL" id="MDR5655214.1"/>
    </source>
</evidence>
<dbReference type="InterPro" id="IPR000709">
    <property type="entry name" value="Leu_Ile_Val-bd"/>
</dbReference>
<evidence type="ECO:0000256" key="4">
    <source>
        <dbReference type="ARBA" id="ARBA00022970"/>
    </source>
</evidence>
<gene>
    <name evidence="6" type="ORF">RGD00_21635</name>
</gene>
<sequence length="449" mass="48195">MPKMKSGGPPAPPLAAPTLGRRAFLSSAATAGFGAATLAGINAGHAQKSGTVKIGQMVSLTGPLAVDGVEHRNGLAMAIEEINAAGGILGMQVESVVIDSANQTAEEVSSATNLLIDREGVCAIINGYNVGANQAEYDAIADASIIYIHYNTSIGHHEVFESDPDRYFGIFMADPAESYYGVGLPVMLDRIRKQGIWQPKNNKIALITGSLPYSIVISNAIRDTAAQYGFEVSFEEVVPVPTTEWGAVLRKVRDDAPAVIANTHFYPGDLAQCQVQFAQNPTDSLFYYQYGPLLKAFSDLAGEAARGVLTSSVIGILPDAMGNAFRETYHAKFGDAAEADPGASTYSEMYHYAIAAALAGGVGEPGNHDQNRKIADNLRRFVYRAPFGTLRYDPRFNAAIPYPTLSNDPSLAMPHLLYQIKDPGAANPKKLIYPEPYNEAEFELPPWFA</sequence>
<keyword evidence="7" id="KW-1185">Reference proteome</keyword>
<comment type="similarity">
    <text evidence="1">Belongs to the leucine-binding protein family.</text>
</comment>
<dbReference type="PANTHER" id="PTHR30483">
    <property type="entry name" value="LEUCINE-SPECIFIC-BINDING PROTEIN"/>
    <property type="match status" value="1"/>
</dbReference>
<dbReference type="InterPro" id="IPR028082">
    <property type="entry name" value="Peripla_BP_I"/>
</dbReference>
<feature type="domain" description="Leucine-binding protein" evidence="5">
    <location>
        <begin position="51"/>
        <end position="395"/>
    </location>
</feature>
<dbReference type="InterPro" id="IPR028081">
    <property type="entry name" value="Leu-bd"/>
</dbReference>
<protein>
    <submittedName>
        <fullName evidence="6">ABC transporter substrate-binding protein</fullName>
    </submittedName>
</protein>
<keyword evidence="4" id="KW-0029">Amino-acid transport</keyword>
<dbReference type="SUPFAM" id="SSF53822">
    <property type="entry name" value="Periplasmic binding protein-like I"/>
    <property type="match status" value="1"/>
</dbReference>
<dbReference type="PRINTS" id="PR00337">
    <property type="entry name" value="LEUILEVALBP"/>
</dbReference>
<evidence type="ECO:0000259" key="5">
    <source>
        <dbReference type="Pfam" id="PF13458"/>
    </source>
</evidence>
<dbReference type="EMBL" id="JAVKPH010000053">
    <property type="protein sequence ID" value="MDR5655214.1"/>
    <property type="molecule type" value="Genomic_DNA"/>
</dbReference>
<dbReference type="RefSeq" id="WP_310459320.1">
    <property type="nucleotide sequence ID" value="NZ_JAVKPH010000053.1"/>
</dbReference>
<name>A0ABU1FEC8_9RHOB</name>
<dbReference type="Gene3D" id="3.40.50.2300">
    <property type="match status" value="2"/>
</dbReference>
<reference evidence="6 7" key="1">
    <citation type="submission" date="2023-09" db="EMBL/GenBank/DDBJ databases">
        <title>Xinfangfangia sedmenti sp. nov., isolated the sedment.</title>
        <authorList>
            <person name="Xu L."/>
        </authorList>
    </citation>
    <scope>NUCLEOTIDE SEQUENCE [LARGE SCALE GENOMIC DNA]</scope>
    <source>
        <strain evidence="6 7">LG-4</strain>
    </source>
</reference>
<evidence type="ECO:0000313" key="7">
    <source>
        <dbReference type="Proteomes" id="UP001247754"/>
    </source>
</evidence>
<evidence type="ECO:0000256" key="1">
    <source>
        <dbReference type="ARBA" id="ARBA00010062"/>
    </source>
</evidence>
<accession>A0ABU1FEC8</accession>
<dbReference type="Proteomes" id="UP001247754">
    <property type="component" value="Unassembled WGS sequence"/>
</dbReference>
<dbReference type="InterPro" id="IPR051010">
    <property type="entry name" value="BCAA_transport"/>
</dbReference>
<dbReference type="InterPro" id="IPR006311">
    <property type="entry name" value="TAT_signal"/>
</dbReference>
<dbReference type="PROSITE" id="PS51318">
    <property type="entry name" value="TAT"/>
    <property type="match status" value="1"/>
</dbReference>
<organism evidence="6 7">
    <name type="scientific">Ruixingdingia sedimenti</name>
    <dbReference type="NCBI Taxonomy" id="3073604"/>
    <lineage>
        <taxon>Bacteria</taxon>
        <taxon>Pseudomonadati</taxon>
        <taxon>Pseudomonadota</taxon>
        <taxon>Alphaproteobacteria</taxon>
        <taxon>Rhodobacterales</taxon>
        <taxon>Paracoccaceae</taxon>
        <taxon>Ruixingdingia</taxon>
    </lineage>
</organism>
<evidence type="ECO:0000256" key="3">
    <source>
        <dbReference type="ARBA" id="ARBA00022729"/>
    </source>
</evidence>